<reference evidence="2 3" key="1">
    <citation type="submission" date="2019-01" db="EMBL/GenBank/DDBJ databases">
        <title>Litorilituus lipolytica sp. nov., isolated from intertidal sand of the Yellow Sea in China.</title>
        <authorList>
            <person name="Liu A."/>
        </authorList>
    </citation>
    <scope>NUCLEOTIDE SEQUENCE [LARGE SCALE GENOMIC DNA]</scope>
    <source>
        <strain evidence="2 3">RZ04</strain>
    </source>
</reference>
<dbReference type="EMBL" id="SAWY01000007">
    <property type="protein sequence ID" value="TPH17807.1"/>
    <property type="molecule type" value="Genomic_DNA"/>
</dbReference>
<feature type="chain" id="PRO_5021420948" description="MSHA biogenesis protein MshK" evidence="1">
    <location>
        <begin position="20"/>
        <end position="106"/>
    </location>
</feature>
<feature type="signal peptide" evidence="1">
    <location>
        <begin position="1"/>
        <end position="19"/>
    </location>
</feature>
<name>A0A502LCE3_9GAMM</name>
<keyword evidence="1" id="KW-0732">Signal</keyword>
<protein>
    <recommendedName>
        <fullName evidence="4">MSHA biogenesis protein MshK</fullName>
    </recommendedName>
</protein>
<gene>
    <name evidence="2" type="ORF">EPA86_04470</name>
</gene>
<keyword evidence="3" id="KW-1185">Reference proteome</keyword>
<evidence type="ECO:0000256" key="1">
    <source>
        <dbReference type="SAM" id="SignalP"/>
    </source>
</evidence>
<dbReference type="OrthoDB" id="6227641at2"/>
<sequence length="106" mass="11793">MYKLFIIIISLVFSLTLWAANIDPTKPFGQGSSQSLVKDESKLVLESIVHGEGIHTAVVNGKVLRVNQSIGEYRLIAVNDDSVVLRSETERLKLYVHKASVLKNNK</sequence>
<evidence type="ECO:0000313" key="3">
    <source>
        <dbReference type="Proteomes" id="UP000315303"/>
    </source>
</evidence>
<accession>A0A502LCE3</accession>
<evidence type="ECO:0008006" key="4">
    <source>
        <dbReference type="Google" id="ProtNLM"/>
    </source>
</evidence>
<organism evidence="2 3">
    <name type="scientific">Litorilituus lipolyticus</name>
    <dbReference type="NCBI Taxonomy" id="2491017"/>
    <lineage>
        <taxon>Bacteria</taxon>
        <taxon>Pseudomonadati</taxon>
        <taxon>Pseudomonadota</taxon>
        <taxon>Gammaproteobacteria</taxon>
        <taxon>Alteromonadales</taxon>
        <taxon>Colwelliaceae</taxon>
        <taxon>Litorilituus</taxon>
    </lineage>
</organism>
<dbReference type="RefSeq" id="WP_140602214.1">
    <property type="nucleotide sequence ID" value="NZ_SAWY01000007.1"/>
</dbReference>
<dbReference type="AlphaFoldDB" id="A0A502LCE3"/>
<proteinExistence type="predicted"/>
<dbReference type="Proteomes" id="UP000315303">
    <property type="component" value="Unassembled WGS sequence"/>
</dbReference>
<evidence type="ECO:0000313" key="2">
    <source>
        <dbReference type="EMBL" id="TPH17807.1"/>
    </source>
</evidence>
<comment type="caution">
    <text evidence="2">The sequence shown here is derived from an EMBL/GenBank/DDBJ whole genome shotgun (WGS) entry which is preliminary data.</text>
</comment>